<feature type="transmembrane region" description="Helical" evidence="1">
    <location>
        <begin position="84"/>
        <end position="104"/>
    </location>
</feature>
<dbReference type="RefSeq" id="WP_060652409.1">
    <property type="nucleotide sequence ID" value="NZ_AZXY01000006.1"/>
</dbReference>
<dbReference type="AlphaFoldDB" id="A0A0V9UJX9"/>
<evidence type="ECO:0000313" key="5">
    <source>
        <dbReference type="Proteomes" id="UP000053060"/>
    </source>
</evidence>
<dbReference type="Pfam" id="PF03707">
    <property type="entry name" value="MHYT"/>
    <property type="match status" value="2"/>
</dbReference>
<evidence type="ECO:0000313" key="4">
    <source>
        <dbReference type="EMBL" id="KSZ58301.1"/>
    </source>
</evidence>
<feature type="transmembrane region" description="Helical" evidence="1">
    <location>
        <begin position="116"/>
        <end position="134"/>
    </location>
</feature>
<keyword evidence="1" id="KW-0812">Transmembrane</keyword>
<evidence type="ECO:0000256" key="2">
    <source>
        <dbReference type="SAM" id="MobiDB-lite"/>
    </source>
</evidence>
<feature type="transmembrane region" description="Helical" evidence="1">
    <location>
        <begin position="154"/>
        <end position="173"/>
    </location>
</feature>
<protein>
    <submittedName>
        <fullName evidence="4">Signal protein</fullName>
    </submittedName>
</protein>
<sequence>MSHEVHHFSMGGWLFALAYITSAVGCYAGLSCARKAANAWTSVARTRWTLMAALSIGGVGIWLMHFIGMMGFDVPGSTIRYDLGLTLLSVALAVAATLFGLRILDTDVQWIRALPSDIRLLIGGVIMGFAVAGMHYSGMAAVRIQGELEQGRSYVAASVAIGVVASIVALWLSRVAKRPAVRIPAAAVMGCAVVALHYTGMAGIAVTIDQSAPNPEGMTIMTLLFPGFIIGVALLAVPVVALMASASNQDLEEERDVATWLGGDGPETASRPHGRHVKR</sequence>
<reference evidence="5" key="1">
    <citation type="submission" date="2015-01" db="EMBL/GenBank/DDBJ databases">
        <title>Draft genome sequence of Rhodococcus pyridinivorans strain KG-16, a hydrocarbon-degrading bacterium.</title>
        <authorList>
            <person name="Aggarwal R.K."/>
            <person name="Dawar C."/>
        </authorList>
    </citation>
    <scope>NUCLEOTIDE SEQUENCE [LARGE SCALE GENOMIC DNA]</scope>
    <source>
        <strain evidence="5">KG-16</strain>
    </source>
</reference>
<feature type="region of interest" description="Disordered" evidence="2">
    <location>
        <begin position="260"/>
        <end position="279"/>
    </location>
</feature>
<feature type="domain" description="MHYT" evidence="3">
    <location>
        <begin position="10"/>
        <end position="207"/>
    </location>
</feature>
<comment type="caution">
    <text evidence="4">The sequence shown here is derived from an EMBL/GenBank/DDBJ whole genome shotgun (WGS) entry which is preliminary data.</text>
</comment>
<feature type="transmembrane region" description="Helical" evidence="1">
    <location>
        <begin position="220"/>
        <end position="245"/>
    </location>
</feature>
<dbReference type="Proteomes" id="UP000053060">
    <property type="component" value="Unassembled WGS sequence"/>
</dbReference>
<dbReference type="PANTHER" id="PTHR35152:SF1">
    <property type="entry name" value="DOMAIN SIGNALLING PROTEIN, PUTATIVE (AFU_ORTHOLOGUE AFUA_5G11310)-RELATED"/>
    <property type="match status" value="1"/>
</dbReference>
<dbReference type="EMBL" id="AZXY01000006">
    <property type="protein sequence ID" value="KSZ58301.1"/>
    <property type="molecule type" value="Genomic_DNA"/>
</dbReference>
<dbReference type="PANTHER" id="PTHR35152">
    <property type="entry name" value="DOMAIN SIGNALLING PROTEIN, PUTATIVE (AFU_ORTHOLOGUE AFUA_5G11310)-RELATED"/>
    <property type="match status" value="1"/>
</dbReference>
<feature type="transmembrane region" description="Helical" evidence="1">
    <location>
        <begin position="12"/>
        <end position="30"/>
    </location>
</feature>
<keyword evidence="1" id="KW-0472">Membrane</keyword>
<proteinExistence type="predicted"/>
<feature type="transmembrane region" description="Helical" evidence="1">
    <location>
        <begin position="185"/>
        <end position="208"/>
    </location>
</feature>
<keyword evidence="1" id="KW-1133">Transmembrane helix</keyword>
<dbReference type="GO" id="GO:0016020">
    <property type="term" value="C:membrane"/>
    <property type="evidence" value="ECO:0007669"/>
    <property type="project" value="UniProtKB-UniRule"/>
</dbReference>
<gene>
    <name evidence="4" type="ORF">Z045_14105</name>
</gene>
<dbReference type="PATRIC" id="fig|1441730.3.peg.2928"/>
<name>A0A0V9UJX9_9NOCA</name>
<organism evidence="4 5">
    <name type="scientific">Rhodococcus pyridinivorans KG-16</name>
    <dbReference type="NCBI Taxonomy" id="1441730"/>
    <lineage>
        <taxon>Bacteria</taxon>
        <taxon>Bacillati</taxon>
        <taxon>Actinomycetota</taxon>
        <taxon>Actinomycetes</taxon>
        <taxon>Mycobacteriales</taxon>
        <taxon>Nocardiaceae</taxon>
        <taxon>Rhodococcus</taxon>
    </lineage>
</organism>
<feature type="transmembrane region" description="Helical" evidence="1">
    <location>
        <begin position="50"/>
        <end position="72"/>
    </location>
</feature>
<reference evidence="4 5" key="2">
    <citation type="journal article" date="2016" name="Genome Announc.">
        <title>Draft Genome Sequence of a Versatile Hydrocarbon-Degrading Bacterium, Rhodococcus pyridinivorans Strain KG-16, Collected from Oil Fields in India.</title>
        <authorList>
            <person name="Aggarwal R.K."/>
            <person name="Dawar C."/>
            <person name="Phanindranath R."/>
            <person name="Mutnuri L."/>
            <person name="Dayal A.M."/>
        </authorList>
    </citation>
    <scope>NUCLEOTIDE SEQUENCE [LARGE SCALE GENOMIC DNA]</scope>
    <source>
        <strain evidence="4 5">KG-16</strain>
    </source>
</reference>
<dbReference type="PROSITE" id="PS50924">
    <property type="entry name" value="MHYT"/>
    <property type="match status" value="1"/>
</dbReference>
<dbReference type="InterPro" id="IPR005330">
    <property type="entry name" value="MHYT_dom"/>
</dbReference>
<evidence type="ECO:0000259" key="3">
    <source>
        <dbReference type="PROSITE" id="PS50924"/>
    </source>
</evidence>
<accession>A0A0V9UJX9</accession>
<evidence type="ECO:0000256" key="1">
    <source>
        <dbReference type="PROSITE-ProRule" id="PRU00244"/>
    </source>
</evidence>